<accession>A0A9D4QI82</accession>
<name>A0A9D4QI82_DREPO</name>
<keyword evidence="3" id="KW-1185">Reference proteome</keyword>
<evidence type="ECO:0000313" key="2">
    <source>
        <dbReference type="EMBL" id="KAH3832606.1"/>
    </source>
</evidence>
<feature type="region of interest" description="Disordered" evidence="1">
    <location>
        <begin position="1"/>
        <end position="20"/>
    </location>
</feature>
<reference evidence="2" key="1">
    <citation type="journal article" date="2019" name="bioRxiv">
        <title>The Genome of the Zebra Mussel, Dreissena polymorpha: A Resource for Invasive Species Research.</title>
        <authorList>
            <person name="McCartney M.A."/>
            <person name="Auch B."/>
            <person name="Kono T."/>
            <person name="Mallez S."/>
            <person name="Zhang Y."/>
            <person name="Obille A."/>
            <person name="Becker A."/>
            <person name="Abrahante J.E."/>
            <person name="Garbe J."/>
            <person name="Badalamenti J.P."/>
            <person name="Herman A."/>
            <person name="Mangelson H."/>
            <person name="Liachko I."/>
            <person name="Sullivan S."/>
            <person name="Sone E.D."/>
            <person name="Koren S."/>
            <person name="Silverstein K.A.T."/>
            <person name="Beckman K.B."/>
            <person name="Gohl D.M."/>
        </authorList>
    </citation>
    <scope>NUCLEOTIDE SEQUENCE</scope>
    <source>
        <strain evidence="2">Duluth1</strain>
        <tissue evidence="2">Whole animal</tissue>
    </source>
</reference>
<sequence>MQNTSRYFMSADDKDGRPGISLSRLVVGVSTGSHSGRSKKYLGSQEWKGDGQ</sequence>
<dbReference type="Proteomes" id="UP000828390">
    <property type="component" value="Unassembled WGS sequence"/>
</dbReference>
<comment type="caution">
    <text evidence="2">The sequence shown here is derived from an EMBL/GenBank/DDBJ whole genome shotgun (WGS) entry which is preliminary data.</text>
</comment>
<reference evidence="2" key="2">
    <citation type="submission" date="2020-11" db="EMBL/GenBank/DDBJ databases">
        <authorList>
            <person name="McCartney M.A."/>
            <person name="Auch B."/>
            <person name="Kono T."/>
            <person name="Mallez S."/>
            <person name="Becker A."/>
            <person name="Gohl D.M."/>
            <person name="Silverstein K.A.T."/>
            <person name="Koren S."/>
            <person name="Bechman K.B."/>
            <person name="Herman A."/>
            <person name="Abrahante J.E."/>
            <person name="Garbe J."/>
        </authorList>
    </citation>
    <scope>NUCLEOTIDE SEQUENCE</scope>
    <source>
        <strain evidence="2">Duluth1</strain>
        <tissue evidence="2">Whole animal</tissue>
    </source>
</reference>
<protein>
    <submittedName>
        <fullName evidence="2">Uncharacterized protein</fullName>
    </submittedName>
</protein>
<proteinExistence type="predicted"/>
<evidence type="ECO:0000256" key="1">
    <source>
        <dbReference type="SAM" id="MobiDB-lite"/>
    </source>
</evidence>
<evidence type="ECO:0000313" key="3">
    <source>
        <dbReference type="Proteomes" id="UP000828390"/>
    </source>
</evidence>
<feature type="region of interest" description="Disordered" evidence="1">
    <location>
        <begin position="29"/>
        <end position="52"/>
    </location>
</feature>
<organism evidence="2 3">
    <name type="scientific">Dreissena polymorpha</name>
    <name type="common">Zebra mussel</name>
    <name type="synonym">Mytilus polymorpha</name>
    <dbReference type="NCBI Taxonomy" id="45954"/>
    <lineage>
        <taxon>Eukaryota</taxon>
        <taxon>Metazoa</taxon>
        <taxon>Spiralia</taxon>
        <taxon>Lophotrochozoa</taxon>
        <taxon>Mollusca</taxon>
        <taxon>Bivalvia</taxon>
        <taxon>Autobranchia</taxon>
        <taxon>Heteroconchia</taxon>
        <taxon>Euheterodonta</taxon>
        <taxon>Imparidentia</taxon>
        <taxon>Neoheterodontei</taxon>
        <taxon>Myida</taxon>
        <taxon>Dreissenoidea</taxon>
        <taxon>Dreissenidae</taxon>
        <taxon>Dreissena</taxon>
    </lineage>
</organism>
<dbReference type="AlphaFoldDB" id="A0A9D4QI82"/>
<gene>
    <name evidence="2" type="ORF">DPMN_105898</name>
</gene>
<dbReference type="EMBL" id="JAIWYP010000004">
    <property type="protein sequence ID" value="KAH3832606.1"/>
    <property type="molecule type" value="Genomic_DNA"/>
</dbReference>